<reference evidence="3" key="1">
    <citation type="submission" date="2017-11" db="EMBL/GenBank/DDBJ databases">
        <authorList>
            <person name="Zhu W."/>
        </authorList>
    </citation>
    <scope>NUCLEOTIDE SEQUENCE [LARGE SCALE GENOMIC DNA]</scope>
    <source>
        <strain evidence="3">CAU 1183</strain>
    </source>
</reference>
<name>A0A3D8Q1G4_9BACI</name>
<proteinExistence type="predicted"/>
<dbReference type="OrthoDB" id="2716638at2"/>
<comment type="caution">
    <text evidence="2">The sequence shown here is derived from an EMBL/GenBank/DDBJ whole genome shotgun (WGS) entry which is preliminary data.</text>
</comment>
<evidence type="ECO:0008006" key="4">
    <source>
        <dbReference type="Google" id="ProtNLM"/>
    </source>
</evidence>
<protein>
    <recommendedName>
        <fullName evidence="4">Lipoprotein</fullName>
    </recommendedName>
</protein>
<feature type="signal peptide" evidence="1">
    <location>
        <begin position="1"/>
        <end position="25"/>
    </location>
</feature>
<evidence type="ECO:0000313" key="3">
    <source>
        <dbReference type="Proteomes" id="UP000257143"/>
    </source>
</evidence>
<keyword evidence="1" id="KW-0732">Signal</keyword>
<keyword evidence="3" id="KW-1185">Reference proteome</keyword>
<dbReference type="Proteomes" id="UP000257143">
    <property type="component" value="Unassembled WGS sequence"/>
</dbReference>
<sequence length="207" mass="23506">MIKNYFMFSTILFFFLVLSSGCTNSSDNIVTISVNSDSEYVNTFEDLNLGVLYDFDFKLPNADKSWVNLWVERYYYGKKESKPLTHLSYGNSPNEVDEGHLGFGMINPNSEDTLVFVYGPGVSTQPSIIEDESKTDIISSWDYAIGNEEIELELGETKILAVYRETEGNSISTIDLQDEESVNRMIKEDAMVLLLKIKIEEKNANQN</sequence>
<feature type="chain" id="PRO_5039587743" description="Lipoprotein" evidence="1">
    <location>
        <begin position="26"/>
        <end position="207"/>
    </location>
</feature>
<evidence type="ECO:0000256" key="1">
    <source>
        <dbReference type="SAM" id="SignalP"/>
    </source>
</evidence>
<evidence type="ECO:0000313" key="2">
    <source>
        <dbReference type="EMBL" id="RDW20855.1"/>
    </source>
</evidence>
<gene>
    <name evidence="2" type="ORF">CWR48_04415</name>
</gene>
<dbReference type="RefSeq" id="WP_115771841.1">
    <property type="nucleotide sequence ID" value="NZ_PIOC01000006.1"/>
</dbReference>
<dbReference type="EMBL" id="PIOC01000006">
    <property type="protein sequence ID" value="RDW20855.1"/>
    <property type="molecule type" value="Genomic_DNA"/>
</dbReference>
<organism evidence="2 3">
    <name type="scientific">Oceanobacillus arenosus</name>
    <dbReference type="NCBI Taxonomy" id="1229153"/>
    <lineage>
        <taxon>Bacteria</taxon>
        <taxon>Bacillati</taxon>
        <taxon>Bacillota</taxon>
        <taxon>Bacilli</taxon>
        <taxon>Bacillales</taxon>
        <taxon>Bacillaceae</taxon>
        <taxon>Oceanobacillus</taxon>
    </lineage>
</organism>
<accession>A0A3D8Q1G4</accession>
<dbReference type="AlphaFoldDB" id="A0A3D8Q1G4"/>
<dbReference type="PROSITE" id="PS51257">
    <property type="entry name" value="PROKAR_LIPOPROTEIN"/>
    <property type="match status" value="1"/>
</dbReference>